<dbReference type="AlphaFoldDB" id="A0A383CA51"/>
<reference evidence="1" key="1">
    <citation type="submission" date="2018-05" db="EMBL/GenBank/DDBJ databases">
        <authorList>
            <person name="Lanie J.A."/>
            <person name="Ng W.-L."/>
            <person name="Kazmierczak K.M."/>
            <person name="Andrzejewski T.M."/>
            <person name="Davidsen T.M."/>
            <person name="Wayne K.J."/>
            <person name="Tettelin H."/>
            <person name="Glass J.I."/>
            <person name="Rusch D."/>
            <person name="Podicherti R."/>
            <person name="Tsui H.-C.T."/>
            <person name="Winkler M.E."/>
        </authorList>
    </citation>
    <scope>NUCLEOTIDE SEQUENCE</scope>
</reference>
<proteinExistence type="predicted"/>
<sequence>MKIYTEIIWSWDDDKGELVQESEKSYDYYGPLTLLHENDPAHTTYLEYPSTIGAGKGGVGQSGGGGIQHWISFKAFDFKKKNKGQTLDIALYIPSDALQTSYKSNYEATALGGLGKSADKAVKMFENAGDGGI</sequence>
<name>A0A383CA51_9ZZZZ</name>
<evidence type="ECO:0000313" key="1">
    <source>
        <dbReference type="EMBL" id="SVE28478.1"/>
    </source>
</evidence>
<protein>
    <submittedName>
        <fullName evidence="1">Uncharacterized protein</fullName>
    </submittedName>
</protein>
<accession>A0A383CA51</accession>
<organism evidence="1">
    <name type="scientific">marine metagenome</name>
    <dbReference type="NCBI Taxonomy" id="408172"/>
    <lineage>
        <taxon>unclassified sequences</taxon>
        <taxon>metagenomes</taxon>
        <taxon>ecological metagenomes</taxon>
    </lineage>
</organism>
<gene>
    <name evidence="1" type="ORF">METZ01_LOCUS481332</name>
</gene>
<feature type="non-terminal residue" evidence="1">
    <location>
        <position position="133"/>
    </location>
</feature>
<dbReference type="EMBL" id="UINC01206722">
    <property type="protein sequence ID" value="SVE28478.1"/>
    <property type="molecule type" value="Genomic_DNA"/>
</dbReference>